<keyword evidence="2" id="KW-0238">DNA-binding</keyword>
<dbReference type="SMART" id="SM00342">
    <property type="entry name" value="HTH_ARAC"/>
    <property type="match status" value="1"/>
</dbReference>
<evidence type="ECO:0000259" key="4">
    <source>
        <dbReference type="PROSITE" id="PS01124"/>
    </source>
</evidence>
<dbReference type="InterPro" id="IPR018060">
    <property type="entry name" value="HTH_AraC"/>
</dbReference>
<keyword evidence="3" id="KW-0804">Transcription</keyword>
<dbReference type="GO" id="GO:0003700">
    <property type="term" value="F:DNA-binding transcription factor activity"/>
    <property type="evidence" value="ECO:0007669"/>
    <property type="project" value="InterPro"/>
</dbReference>
<keyword evidence="6" id="KW-1185">Reference proteome</keyword>
<dbReference type="InterPro" id="IPR032687">
    <property type="entry name" value="AraC-type_N"/>
</dbReference>
<dbReference type="PANTHER" id="PTHR47894:SF1">
    <property type="entry name" value="HTH-TYPE TRANSCRIPTIONAL REGULATOR VQSM"/>
    <property type="match status" value="1"/>
</dbReference>
<protein>
    <submittedName>
        <fullName evidence="5">AraC family transcriptional regulator</fullName>
    </submittedName>
</protein>
<dbReference type="PROSITE" id="PS01124">
    <property type="entry name" value="HTH_ARAC_FAMILY_2"/>
    <property type="match status" value="1"/>
</dbReference>
<name>A0A5C8ZPQ4_9GAMM</name>
<dbReference type="Pfam" id="PF12833">
    <property type="entry name" value="HTH_18"/>
    <property type="match status" value="1"/>
</dbReference>
<dbReference type="GO" id="GO:0000976">
    <property type="term" value="F:transcription cis-regulatory region binding"/>
    <property type="evidence" value="ECO:0007669"/>
    <property type="project" value="TreeGrafter"/>
</dbReference>
<dbReference type="SUPFAM" id="SSF46689">
    <property type="entry name" value="Homeodomain-like"/>
    <property type="match status" value="1"/>
</dbReference>
<dbReference type="InterPro" id="IPR009057">
    <property type="entry name" value="Homeodomain-like_sf"/>
</dbReference>
<dbReference type="PANTHER" id="PTHR47894">
    <property type="entry name" value="HTH-TYPE TRANSCRIPTIONAL REGULATOR GADX"/>
    <property type="match status" value="1"/>
</dbReference>
<dbReference type="Pfam" id="PF12625">
    <property type="entry name" value="Arabinose_bd"/>
    <property type="match status" value="1"/>
</dbReference>
<accession>A0A5C8ZPQ4</accession>
<dbReference type="PRINTS" id="PR00032">
    <property type="entry name" value="HTHARAC"/>
</dbReference>
<gene>
    <name evidence="5" type="ORF">FV139_18585</name>
</gene>
<organism evidence="5 6">
    <name type="scientific">Parahaliea maris</name>
    <dbReference type="NCBI Taxonomy" id="2716870"/>
    <lineage>
        <taxon>Bacteria</taxon>
        <taxon>Pseudomonadati</taxon>
        <taxon>Pseudomonadota</taxon>
        <taxon>Gammaproteobacteria</taxon>
        <taxon>Cellvibrionales</taxon>
        <taxon>Halieaceae</taxon>
        <taxon>Parahaliea</taxon>
    </lineage>
</organism>
<keyword evidence="1" id="KW-0805">Transcription regulation</keyword>
<evidence type="ECO:0000313" key="6">
    <source>
        <dbReference type="Proteomes" id="UP000321039"/>
    </source>
</evidence>
<dbReference type="AlphaFoldDB" id="A0A5C8ZPQ4"/>
<evidence type="ECO:0000313" key="5">
    <source>
        <dbReference type="EMBL" id="TXS90265.1"/>
    </source>
</evidence>
<dbReference type="Gene3D" id="1.10.10.60">
    <property type="entry name" value="Homeodomain-like"/>
    <property type="match status" value="1"/>
</dbReference>
<evidence type="ECO:0000256" key="3">
    <source>
        <dbReference type="ARBA" id="ARBA00023163"/>
    </source>
</evidence>
<evidence type="ECO:0000256" key="2">
    <source>
        <dbReference type="ARBA" id="ARBA00023125"/>
    </source>
</evidence>
<dbReference type="RefSeq" id="WP_148069980.1">
    <property type="nucleotide sequence ID" value="NZ_VRZA01000008.1"/>
</dbReference>
<dbReference type="InterPro" id="IPR020449">
    <property type="entry name" value="Tscrpt_reg_AraC-type_HTH"/>
</dbReference>
<sequence>MTKTEVSTASNYYISQFYQLVNRCGLDADSIFANAGIDAGWIDKPSKRVDSDSLASVIQQLWRELQDESMSLSPSVIPPGSFYLMGKIAIHEPNLGKALGMAAWFMGMATDAYRVELEVGSENTRLSIVMQDPSFDPDHLLSEMLIMAYHRFASWLIAENITLSEVAFNYPPPKQVREYSYLFPGNHTFDASWLGFTFPGRFLDCETRQDAAALKLFMRRSPREFFEQPRTDFSLSSDIQLLLGKRFNEGLPSIETTADIMHMTKRTLIRKLKEEGTSYQQIKDRVRRNKAVRLLSHNTLSVGQVAEKLGFSDSAVFARAFKGWTGQSPSDYRRNSAG</sequence>
<comment type="caution">
    <text evidence="5">The sequence shown here is derived from an EMBL/GenBank/DDBJ whole genome shotgun (WGS) entry which is preliminary data.</text>
</comment>
<dbReference type="GO" id="GO:0005829">
    <property type="term" value="C:cytosol"/>
    <property type="evidence" value="ECO:0007669"/>
    <property type="project" value="TreeGrafter"/>
</dbReference>
<dbReference type="Proteomes" id="UP000321039">
    <property type="component" value="Unassembled WGS sequence"/>
</dbReference>
<evidence type="ECO:0000256" key="1">
    <source>
        <dbReference type="ARBA" id="ARBA00023015"/>
    </source>
</evidence>
<proteinExistence type="predicted"/>
<dbReference type="EMBL" id="VRZA01000008">
    <property type="protein sequence ID" value="TXS90265.1"/>
    <property type="molecule type" value="Genomic_DNA"/>
</dbReference>
<reference evidence="5 6" key="1">
    <citation type="submission" date="2019-08" db="EMBL/GenBank/DDBJ databases">
        <title>Parahaliea maris sp. nov., isolated from the surface seawater.</title>
        <authorList>
            <person name="Liu Y."/>
        </authorList>
    </citation>
    <scope>NUCLEOTIDE SEQUENCE [LARGE SCALE GENOMIC DNA]</scope>
    <source>
        <strain evidence="5 6">HSLHS9</strain>
    </source>
</reference>
<feature type="domain" description="HTH araC/xylS-type" evidence="4">
    <location>
        <begin position="237"/>
        <end position="335"/>
    </location>
</feature>